<name>A0A7R7XBN6_9EURO</name>
<dbReference type="AlphaFoldDB" id="A0A7R7XBN6"/>
<proteinExistence type="predicted"/>
<feature type="domain" description="3CxxC-type" evidence="4">
    <location>
        <begin position="50"/>
        <end position="148"/>
    </location>
</feature>
<accession>A0A7R7XBN6</accession>
<dbReference type="Proteomes" id="UP000654913">
    <property type="component" value="Chromosome 1"/>
</dbReference>
<evidence type="ECO:0000313" key="6">
    <source>
        <dbReference type="Proteomes" id="UP000654913"/>
    </source>
</evidence>
<dbReference type="KEGG" id="apuu:APUU_10587A"/>
<organism evidence="5 6">
    <name type="scientific">Aspergillus puulaauensis</name>
    <dbReference type="NCBI Taxonomy" id="1220207"/>
    <lineage>
        <taxon>Eukaryota</taxon>
        <taxon>Fungi</taxon>
        <taxon>Dikarya</taxon>
        <taxon>Ascomycota</taxon>
        <taxon>Pezizomycotina</taxon>
        <taxon>Eurotiomycetes</taxon>
        <taxon>Eurotiomycetidae</taxon>
        <taxon>Eurotiales</taxon>
        <taxon>Aspergillaceae</taxon>
        <taxon>Aspergillus</taxon>
    </lineage>
</organism>
<evidence type="ECO:0000313" key="5">
    <source>
        <dbReference type="EMBL" id="BCS17759.1"/>
    </source>
</evidence>
<evidence type="ECO:0000256" key="3">
    <source>
        <dbReference type="ARBA" id="ARBA00022833"/>
    </source>
</evidence>
<dbReference type="GeneID" id="64967764"/>
<evidence type="ECO:0000256" key="2">
    <source>
        <dbReference type="ARBA" id="ARBA00022771"/>
    </source>
</evidence>
<dbReference type="GO" id="GO:0008270">
    <property type="term" value="F:zinc ion binding"/>
    <property type="evidence" value="ECO:0007669"/>
    <property type="project" value="UniProtKB-KW"/>
</dbReference>
<keyword evidence="1" id="KW-0479">Metal-binding</keyword>
<sequence length="152" mass="17614">MARKAAYNSCSAQPRFHKSVVALVKQYTNLTFIFRHNDTDLKATDIWNTNVMGQFTCPNENCRKSGWSSKKIAIRIRMYPGRRYNARVYHQRCKKCERLGELELDDSYAERVAYWLLKWNGVELEKPSHAGQSKGPHNKKLCEGCKAGHCEE</sequence>
<gene>
    <name evidence="5" type="ORF">APUU_10587A</name>
</gene>
<dbReference type="RefSeq" id="XP_041549953.1">
    <property type="nucleotide sequence ID" value="XM_041702451.1"/>
</dbReference>
<keyword evidence="2" id="KW-0863">Zinc-finger</keyword>
<protein>
    <recommendedName>
        <fullName evidence="4">3CxxC-type domain-containing protein</fullName>
    </recommendedName>
</protein>
<keyword evidence="6" id="KW-1185">Reference proteome</keyword>
<dbReference type="InterPro" id="IPR027377">
    <property type="entry name" value="ZAR1/RTP1-5-like_Znf-3CxxC"/>
</dbReference>
<evidence type="ECO:0000256" key="1">
    <source>
        <dbReference type="ARBA" id="ARBA00022723"/>
    </source>
</evidence>
<keyword evidence="3" id="KW-0862">Zinc</keyword>
<reference evidence="5" key="2">
    <citation type="submission" date="2021-02" db="EMBL/GenBank/DDBJ databases">
        <title>Aspergillus puulaauensis MK2 genome sequence.</title>
        <authorList>
            <person name="Futagami T."/>
            <person name="Mori K."/>
            <person name="Kadooka C."/>
            <person name="Tanaka T."/>
        </authorList>
    </citation>
    <scope>NUCLEOTIDE SEQUENCE</scope>
    <source>
        <strain evidence="5">MK2</strain>
    </source>
</reference>
<reference evidence="5" key="1">
    <citation type="submission" date="2021-01" db="EMBL/GenBank/DDBJ databases">
        <authorList>
            <consortium name="Aspergillus puulaauensis MK2 genome sequencing consortium"/>
            <person name="Kazuki M."/>
            <person name="Futagami T."/>
        </authorList>
    </citation>
    <scope>NUCLEOTIDE SEQUENCE</scope>
    <source>
        <strain evidence="5">MK2</strain>
    </source>
</reference>
<dbReference type="SMART" id="SM01328">
    <property type="entry name" value="zf-3CxxC"/>
    <property type="match status" value="1"/>
</dbReference>
<dbReference type="Pfam" id="PF13695">
    <property type="entry name" value="Zn_ribbon_3CxxC"/>
    <property type="match status" value="1"/>
</dbReference>
<evidence type="ECO:0000259" key="4">
    <source>
        <dbReference type="SMART" id="SM01328"/>
    </source>
</evidence>
<dbReference type="OrthoDB" id="8121437at2759"/>
<dbReference type="EMBL" id="AP024443">
    <property type="protein sequence ID" value="BCS17759.1"/>
    <property type="molecule type" value="Genomic_DNA"/>
</dbReference>